<evidence type="ECO:0000256" key="2">
    <source>
        <dbReference type="ARBA" id="ARBA00004687"/>
    </source>
</evidence>
<reference evidence="10" key="1">
    <citation type="journal article" date="2020" name="Nat. Ecol. Evol.">
        <title>Deeply conserved synteny resolves early events in vertebrate evolution.</title>
        <authorList>
            <person name="Simakov O."/>
            <person name="Marletaz F."/>
            <person name="Yue J.X."/>
            <person name="O'Connell B."/>
            <person name="Jenkins J."/>
            <person name="Brandt A."/>
            <person name="Calef R."/>
            <person name="Tung C.H."/>
            <person name="Huang T.K."/>
            <person name="Schmutz J."/>
            <person name="Satoh N."/>
            <person name="Yu J.K."/>
            <person name="Putnam N.H."/>
            <person name="Green R.E."/>
            <person name="Rokhsar D.S."/>
        </authorList>
    </citation>
    <scope>NUCLEOTIDE SEQUENCE [LARGE SCALE GENOMIC DNA]</scope>
    <source>
        <strain evidence="10">S238N-H82</strain>
    </source>
</reference>
<gene>
    <name evidence="11" type="primary">LOC118410164</name>
</gene>
<comment type="pathway">
    <text evidence="2">Glycolipid biosynthesis; glycosylphosphatidylinositol-anchor biosynthesis.</text>
</comment>
<feature type="transmembrane region" description="Helical" evidence="8">
    <location>
        <begin position="82"/>
        <end position="103"/>
    </location>
</feature>
<dbReference type="Proteomes" id="UP000001554">
    <property type="component" value="Chromosome 1"/>
</dbReference>
<evidence type="ECO:0000256" key="9">
    <source>
        <dbReference type="SAM" id="SignalP"/>
    </source>
</evidence>
<keyword evidence="3" id="KW-0337">GPI-anchor biosynthesis</keyword>
<evidence type="ECO:0000256" key="6">
    <source>
        <dbReference type="ARBA" id="ARBA00022989"/>
    </source>
</evidence>
<dbReference type="GeneID" id="118410164"/>
<reference evidence="11" key="2">
    <citation type="submission" date="2025-08" db="UniProtKB">
        <authorList>
            <consortium name="RefSeq"/>
        </authorList>
    </citation>
    <scope>IDENTIFICATION</scope>
    <source>
        <strain evidence="11">S238N-H82</strain>
        <tissue evidence="11">Testes</tissue>
    </source>
</reference>
<evidence type="ECO:0000256" key="4">
    <source>
        <dbReference type="ARBA" id="ARBA00022692"/>
    </source>
</evidence>
<dbReference type="Pfam" id="PF06699">
    <property type="entry name" value="PIG-F"/>
    <property type="match status" value="1"/>
</dbReference>
<dbReference type="OrthoDB" id="17366at2759"/>
<dbReference type="KEGG" id="bfo:118410164"/>
<comment type="subcellular location">
    <subcellularLocation>
        <location evidence="1">Endoplasmic reticulum membrane</location>
        <topology evidence="1">Multi-pass membrane protein</topology>
    </subcellularLocation>
</comment>
<proteinExistence type="predicted"/>
<sequence>MRMRNLANLCLLRATALLSLWLLSTLSSCSLLQKPTVFLRYFCVAYGAVQLHVSVDVQKKNNATNAGAVSGRPVKGWKISSFVKGFLFFLLSILSFHVIAVLYGAPLQEDTEETFSWALLMATLTALPCWCMLGSRLETWVAVVLNRPESEIESFLQTTVLCTVVGAWLGAFPIPLDWDRPWQVWPIPCSVGALLGHTGGLVLSAIQAKRHRLDTTRKMV</sequence>
<keyword evidence="7 8" id="KW-0472">Membrane</keyword>
<keyword evidence="9" id="KW-0732">Signal</keyword>
<accession>A0A9J7KP30</accession>
<feature type="chain" id="PRO_5039922419" evidence="9">
    <location>
        <begin position="32"/>
        <end position="220"/>
    </location>
</feature>
<keyword evidence="5" id="KW-0256">Endoplasmic reticulum</keyword>
<evidence type="ECO:0000256" key="8">
    <source>
        <dbReference type="SAM" id="Phobius"/>
    </source>
</evidence>
<dbReference type="OMA" id="WMGAFTI"/>
<keyword evidence="6 8" id="KW-1133">Transmembrane helix</keyword>
<protein>
    <submittedName>
        <fullName evidence="11">Phosphatidylinositol-glycan biosynthesis class F protein-like</fullName>
    </submittedName>
</protein>
<feature type="transmembrane region" description="Helical" evidence="8">
    <location>
        <begin position="182"/>
        <end position="203"/>
    </location>
</feature>
<organism evidence="10 11">
    <name type="scientific">Branchiostoma floridae</name>
    <name type="common">Florida lancelet</name>
    <name type="synonym">Amphioxus</name>
    <dbReference type="NCBI Taxonomy" id="7739"/>
    <lineage>
        <taxon>Eukaryota</taxon>
        <taxon>Metazoa</taxon>
        <taxon>Chordata</taxon>
        <taxon>Cephalochordata</taxon>
        <taxon>Leptocardii</taxon>
        <taxon>Amphioxiformes</taxon>
        <taxon>Branchiostomatidae</taxon>
        <taxon>Branchiostoma</taxon>
    </lineage>
</organism>
<evidence type="ECO:0000256" key="7">
    <source>
        <dbReference type="ARBA" id="ARBA00023136"/>
    </source>
</evidence>
<feature type="transmembrane region" description="Helical" evidence="8">
    <location>
        <begin position="38"/>
        <end position="55"/>
    </location>
</feature>
<evidence type="ECO:0000313" key="10">
    <source>
        <dbReference type="Proteomes" id="UP000001554"/>
    </source>
</evidence>
<keyword evidence="10" id="KW-1185">Reference proteome</keyword>
<evidence type="ECO:0000256" key="3">
    <source>
        <dbReference type="ARBA" id="ARBA00022502"/>
    </source>
</evidence>
<dbReference type="GO" id="GO:0005789">
    <property type="term" value="C:endoplasmic reticulum membrane"/>
    <property type="evidence" value="ECO:0007669"/>
    <property type="project" value="UniProtKB-SubCell"/>
</dbReference>
<dbReference type="RefSeq" id="XP_035667593.1">
    <property type="nucleotide sequence ID" value="XM_035811700.1"/>
</dbReference>
<dbReference type="PROSITE" id="PS51257">
    <property type="entry name" value="PROKAR_LIPOPROTEIN"/>
    <property type="match status" value="1"/>
</dbReference>
<feature type="transmembrane region" description="Helical" evidence="8">
    <location>
        <begin position="154"/>
        <end position="176"/>
    </location>
</feature>
<evidence type="ECO:0000256" key="5">
    <source>
        <dbReference type="ARBA" id="ARBA00022824"/>
    </source>
</evidence>
<keyword evidence="4 8" id="KW-0812">Transmembrane</keyword>
<name>A0A9J7KP30_BRAFL</name>
<feature type="transmembrane region" description="Helical" evidence="8">
    <location>
        <begin position="115"/>
        <end position="133"/>
    </location>
</feature>
<feature type="signal peptide" evidence="9">
    <location>
        <begin position="1"/>
        <end position="31"/>
    </location>
</feature>
<evidence type="ECO:0000313" key="11">
    <source>
        <dbReference type="RefSeq" id="XP_035667593.1"/>
    </source>
</evidence>
<dbReference type="InterPro" id="IPR009580">
    <property type="entry name" value="GPI_biosynthesis_protein_Pig-F"/>
</dbReference>
<evidence type="ECO:0000256" key="1">
    <source>
        <dbReference type="ARBA" id="ARBA00004477"/>
    </source>
</evidence>
<dbReference type="AlphaFoldDB" id="A0A9J7KP30"/>
<dbReference type="GO" id="GO:0006506">
    <property type="term" value="P:GPI anchor biosynthetic process"/>
    <property type="evidence" value="ECO:0007669"/>
    <property type="project" value="UniProtKB-KW"/>
</dbReference>